<dbReference type="RefSeq" id="WP_272107272.1">
    <property type="nucleotide sequence ID" value="NZ_JAQMLO010000011.1"/>
</dbReference>
<dbReference type="Gene3D" id="1.10.260.40">
    <property type="entry name" value="lambda repressor-like DNA-binding domains"/>
    <property type="match status" value="1"/>
</dbReference>
<dbReference type="SUPFAM" id="SSF47413">
    <property type="entry name" value="lambda repressor-like DNA-binding domains"/>
    <property type="match status" value="1"/>
</dbReference>
<dbReference type="Pfam" id="PF01381">
    <property type="entry name" value="HTH_3"/>
    <property type="match status" value="1"/>
</dbReference>
<feature type="domain" description="HTH cro/C1-type" evidence="2">
    <location>
        <begin position="49"/>
        <end position="99"/>
    </location>
</feature>
<dbReference type="CDD" id="cd00093">
    <property type="entry name" value="HTH_XRE"/>
    <property type="match status" value="1"/>
</dbReference>
<protein>
    <submittedName>
        <fullName evidence="3">Helix-turn-helix transcriptional regulator</fullName>
    </submittedName>
</protein>
<evidence type="ECO:0000313" key="3">
    <source>
        <dbReference type="EMBL" id="MDB8739407.1"/>
    </source>
</evidence>
<accession>A0AB35J342</accession>
<evidence type="ECO:0000256" key="1">
    <source>
        <dbReference type="SAM" id="Coils"/>
    </source>
</evidence>
<dbReference type="PROSITE" id="PS50943">
    <property type="entry name" value="HTH_CROC1"/>
    <property type="match status" value="1"/>
</dbReference>
<dbReference type="SMART" id="SM00530">
    <property type="entry name" value="HTH_XRE"/>
    <property type="match status" value="1"/>
</dbReference>
<dbReference type="InterPro" id="IPR010982">
    <property type="entry name" value="Lambda_DNA-bd_dom_sf"/>
</dbReference>
<comment type="caution">
    <text evidence="3">The sequence shown here is derived from an EMBL/GenBank/DDBJ whole genome shotgun (WGS) entry which is preliminary data.</text>
</comment>
<reference evidence="3" key="1">
    <citation type="submission" date="2023-01" db="EMBL/GenBank/DDBJ databases">
        <title>Human gut microbiome strain richness.</title>
        <authorList>
            <person name="Chen-Liaw A."/>
        </authorList>
    </citation>
    <scope>NUCLEOTIDE SEQUENCE</scope>
    <source>
        <strain evidence="3">1001217st1_A9_1001217B_191108</strain>
    </source>
</reference>
<dbReference type="EMBL" id="JAQMLR010000011">
    <property type="protein sequence ID" value="MDB8739407.1"/>
    <property type="molecule type" value="Genomic_DNA"/>
</dbReference>
<evidence type="ECO:0000259" key="2">
    <source>
        <dbReference type="PROSITE" id="PS50943"/>
    </source>
</evidence>
<dbReference type="InterPro" id="IPR001387">
    <property type="entry name" value="Cro/C1-type_HTH"/>
</dbReference>
<name>A0AB35J342_MEDGN</name>
<sequence length="101" mass="12097">MKKEMQEQLNKELKAESDAYNELEESCLYEFVEKVMERVEQRRKKLYQKSKIYTQTYLSKKSGLSRSAYDNYRSGYRNSIKLVTLKRMADVLNCDITDFLD</sequence>
<gene>
    <name evidence="3" type="ORF">PNU63_11620</name>
</gene>
<dbReference type="AlphaFoldDB" id="A0AB35J342"/>
<dbReference type="GO" id="GO:0003677">
    <property type="term" value="F:DNA binding"/>
    <property type="evidence" value="ECO:0007669"/>
    <property type="project" value="InterPro"/>
</dbReference>
<dbReference type="Proteomes" id="UP001211731">
    <property type="component" value="Unassembled WGS sequence"/>
</dbReference>
<evidence type="ECO:0000313" key="4">
    <source>
        <dbReference type="Proteomes" id="UP001211731"/>
    </source>
</evidence>
<keyword evidence="1" id="KW-0175">Coiled coil</keyword>
<proteinExistence type="predicted"/>
<feature type="coiled-coil region" evidence="1">
    <location>
        <begin position="3"/>
        <end position="49"/>
    </location>
</feature>
<organism evidence="3 4">
    <name type="scientific">Mediterraneibacter gnavus</name>
    <name type="common">Ruminococcus gnavus</name>
    <dbReference type="NCBI Taxonomy" id="33038"/>
    <lineage>
        <taxon>Bacteria</taxon>
        <taxon>Bacillati</taxon>
        <taxon>Bacillota</taxon>
        <taxon>Clostridia</taxon>
        <taxon>Lachnospirales</taxon>
        <taxon>Lachnospiraceae</taxon>
        <taxon>Mediterraneibacter</taxon>
    </lineage>
</organism>